<dbReference type="OrthoDB" id="546790at2759"/>
<feature type="region of interest" description="Disordered" evidence="1">
    <location>
        <begin position="120"/>
        <end position="171"/>
    </location>
</feature>
<reference evidence="3" key="1">
    <citation type="journal article" date="2016" name="Nat. Commun.">
        <title>The Gonium pectorale genome demonstrates co-option of cell cycle regulation during the evolution of multicellularity.</title>
        <authorList>
            <person name="Hanschen E.R."/>
            <person name="Marriage T.N."/>
            <person name="Ferris P.J."/>
            <person name="Hamaji T."/>
            <person name="Toyoda A."/>
            <person name="Fujiyama A."/>
            <person name="Neme R."/>
            <person name="Noguchi H."/>
            <person name="Minakuchi Y."/>
            <person name="Suzuki M."/>
            <person name="Kawai-Toyooka H."/>
            <person name="Smith D.R."/>
            <person name="Sparks H."/>
            <person name="Anderson J."/>
            <person name="Bakaric R."/>
            <person name="Luria V."/>
            <person name="Karger A."/>
            <person name="Kirschner M.W."/>
            <person name="Durand P.M."/>
            <person name="Michod R.E."/>
            <person name="Nozaki H."/>
            <person name="Olson B.J."/>
        </authorList>
    </citation>
    <scope>NUCLEOTIDE SEQUENCE [LARGE SCALE GENOMIC DNA]</scope>
    <source>
        <strain evidence="3">NIES-2863</strain>
    </source>
</reference>
<proteinExistence type="predicted"/>
<evidence type="ECO:0000313" key="3">
    <source>
        <dbReference type="Proteomes" id="UP000075714"/>
    </source>
</evidence>
<dbReference type="Gene3D" id="4.10.410.60">
    <property type="match status" value="1"/>
</dbReference>
<sequence>MPGGQEAAACQVGLPWAVAQTRELFGAAKPKPPNPQIHTHDKYKRTNPQPTHEWMLGRFVMDRNGAVWHRQANYRHHRHSKRASRLTRLKRWKPLAAAYAAKFRKIGFREKYWAAALPEEVPGSHDAGPGRRRTQPARPPPRRSAVPKLDQTWGDPALRQSWKPPPRPRIQ</sequence>
<name>A0A150GUQ9_GONPE</name>
<dbReference type="InterPro" id="IPR037229">
    <property type="entry name" value="Ribosomal_bL35_sf"/>
</dbReference>
<comment type="caution">
    <text evidence="2">The sequence shown here is derived from an EMBL/GenBank/DDBJ whole genome shotgun (WGS) entry which is preliminary data.</text>
</comment>
<protein>
    <submittedName>
        <fullName evidence="2">Uncharacterized protein</fullName>
    </submittedName>
</protein>
<gene>
    <name evidence="2" type="ORF">GPECTOR_6g522</name>
</gene>
<feature type="region of interest" description="Disordered" evidence="1">
    <location>
        <begin position="27"/>
        <end position="50"/>
    </location>
</feature>
<evidence type="ECO:0000256" key="1">
    <source>
        <dbReference type="SAM" id="MobiDB-lite"/>
    </source>
</evidence>
<evidence type="ECO:0000313" key="2">
    <source>
        <dbReference type="EMBL" id="KXZ53605.1"/>
    </source>
</evidence>
<keyword evidence="3" id="KW-1185">Reference proteome</keyword>
<dbReference type="AlphaFoldDB" id="A0A150GUQ9"/>
<dbReference type="EMBL" id="LSYV01000007">
    <property type="protein sequence ID" value="KXZ53605.1"/>
    <property type="molecule type" value="Genomic_DNA"/>
</dbReference>
<dbReference type="Proteomes" id="UP000075714">
    <property type="component" value="Unassembled WGS sequence"/>
</dbReference>
<organism evidence="2 3">
    <name type="scientific">Gonium pectorale</name>
    <name type="common">Green alga</name>
    <dbReference type="NCBI Taxonomy" id="33097"/>
    <lineage>
        <taxon>Eukaryota</taxon>
        <taxon>Viridiplantae</taxon>
        <taxon>Chlorophyta</taxon>
        <taxon>core chlorophytes</taxon>
        <taxon>Chlorophyceae</taxon>
        <taxon>CS clade</taxon>
        <taxon>Chlamydomonadales</taxon>
        <taxon>Volvocaceae</taxon>
        <taxon>Gonium</taxon>
    </lineage>
</organism>
<dbReference type="STRING" id="33097.A0A150GUQ9"/>
<accession>A0A150GUQ9</accession>